<dbReference type="AlphaFoldDB" id="A0A1I4B6F3"/>
<gene>
    <name evidence="2" type="ORF">SAMN04487950_0356</name>
</gene>
<keyword evidence="1" id="KW-0812">Transmembrane</keyword>
<feature type="transmembrane region" description="Helical" evidence="1">
    <location>
        <begin position="7"/>
        <end position="28"/>
    </location>
</feature>
<reference evidence="3" key="1">
    <citation type="submission" date="2016-10" db="EMBL/GenBank/DDBJ databases">
        <authorList>
            <person name="Varghese N."/>
            <person name="Submissions S."/>
        </authorList>
    </citation>
    <scope>NUCLEOTIDE SEQUENCE [LARGE SCALE GENOMIC DNA]</scope>
    <source>
        <strain evidence="3">CGMCC 1.7738</strain>
    </source>
</reference>
<dbReference type="STRING" id="553466.SAMN04487950_0356"/>
<accession>A0A1I4B6F3</accession>
<proteinExistence type="predicted"/>
<dbReference type="EMBL" id="FOTC01000001">
    <property type="protein sequence ID" value="SFK64502.1"/>
    <property type="molecule type" value="Genomic_DNA"/>
</dbReference>
<evidence type="ECO:0000313" key="2">
    <source>
        <dbReference type="EMBL" id="SFK64502.1"/>
    </source>
</evidence>
<feature type="transmembrane region" description="Helical" evidence="1">
    <location>
        <begin position="261"/>
        <end position="280"/>
    </location>
</feature>
<dbReference type="InterPro" id="IPR045466">
    <property type="entry name" value="DUF6498"/>
</dbReference>
<feature type="transmembrane region" description="Helical" evidence="1">
    <location>
        <begin position="286"/>
        <end position="306"/>
    </location>
</feature>
<evidence type="ECO:0008006" key="4">
    <source>
        <dbReference type="Google" id="ProtNLM"/>
    </source>
</evidence>
<evidence type="ECO:0000313" key="3">
    <source>
        <dbReference type="Proteomes" id="UP000199607"/>
    </source>
</evidence>
<name>A0A1I4B6F3_9EURY</name>
<organism evidence="2 3">
    <name type="scientific">Halogranum rubrum</name>
    <dbReference type="NCBI Taxonomy" id="553466"/>
    <lineage>
        <taxon>Archaea</taxon>
        <taxon>Methanobacteriati</taxon>
        <taxon>Methanobacteriota</taxon>
        <taxon>Stenosarchaea group</taxon>
        <taxon>Halobacteria</taxon>
        <taxon>Halobacteriales</taxon>
        <taxon>Haloferacaceae</taxon>
    </lineage>
</organism>
<dbReference type="Proteomes" id="UP000199607">
    <property type="component" value="Unassembled WGS sequence"/>
</dbReference>
<protein>
    <recommendedName>
        <fullName evidence="4">PH domain-containing protein</fullName>
    </recommendedName>
</protein>
<sequence length="422" mass="45787">MRRPSTYRLGVVAVLGSNLIAPIGVLAFGWSTTALLGVVVLELVAVLFWSVVKLPFAAKRPNNAVENLRLLAPLQAKRGSTAVPGPLPPVYLRNLPMLIVAVVLFAPLELTVALGVFALSDPVVTDPVARQLLLGGLGVFVGRGIETATDYFRAGGYRDHSPRSVLLASFKHFFGIGALLLIAGVFGDALGSAGVLWVIIGGKLVYDLRALQVQQNEDARGVFYRLYGSTETEIEPVPIDVPEGAPTYRVRTPRRVRLVDALYQGVLYSLTSGVLLFYAIAVSLLVFAPSTLVVAPFAVIGAFVGLQATARYVRYGWVEYHCYDDVLIVHDTVLDTPQARLERDAVTGLSVEKDLVDRCFGTQTLAFETVGDESREIQFTLPDPEAVDNEDRHTNVPLSVVHVTAPGTVADALGERWRLEKR</sequence>
<dbReference type="RefSeq" id="WP_089864935.1">
    <property type="nucleotide sequence ID" value="NZ_FOTC01000001.1"/>
</dbReference>
<feature type="transmembrane region" description="Helical" evidence="1">
    <location>
        <begin position="97"/>
        <end position="119"/>
    </location>
</feature>
<feature type="transmembrane region" description="Helical" evidence="1">
    <location>
        <begin position="34"/>
        <end position="52"/>
    </location>
</feature>
<keyword evidence="1" id="KW-0472">Membrane</keyword>
<keyword evidence="1" id="KW-1133">Transmembrane helix</keyword>
<feature type="transmembrane region" description="Helical" evidence="1">
    <location>
        <begin position="173"/>
        <end position="200"/>
    </location>
</feature>
<keyword evidence="3" id="KW-1185">Reference proteome</keyword>
<evidence type="ECO:0000256" key="1">
    <source>
        <dbReference type="SAM" id="Phobius"/>
    </source>
</evidence>
<dbReference type="Pfam" id="PF20108">
    <property type="entry name" value="DUF6498"/>
    <property type="match status" value="1"/>
</dbReference>